<keyword evidence="2" id="KW-0812">Transmembrane</keyword>
<dbReference type="EMBL" id="CAEKKB010000003">
    <property type="protein sequence ID" value="CAB4302766.1"/>
    <property type="molecule type" value="Genomic_DNA"/>
</dbReference>
<dbReference type="Proteomes" id="UP000507245">
    <property type="component" value="Unassembled WGS sequence"/>
</dbReference>
<proteinExistence type="predicted"/>
<reference evidence="5" key="1">
    <citation type="journal article" date="2020" name="Genome Biol.">
        <title>Gamete binning: chromosome-level and haplotype-resolved genome assembly enabled by high-throughput single-cell sequencing of gamete genomes.</title>
        <authorList>
            <person name="Campoy J.A."/>
            <person name="Sun H."/>
            <person name="Goel M."/>
            <person name="Jiao W.-B."/>
            <person name="Folz-Donahue K."/>
            <person name="Wang N."/>
            <person name="Rubio M."/>
            <person name="Liu C."/>
            <person name="Kukat C."/>
            <person name="Ruiz D."/>
            <person name="Huettel B."/>
            <person name="Schneeberger K."/>
        </authorList>
    </citation>
    <scope>NUCLEOTIDE SEQUENCE [LARGE SCALE GENOMIC DNA]</scope>
    <source>
        <strain evidence="5">cv. Rojo Pasion</strain>
    </source>
</reference>
<feature type="transmembrane region" description="Helical" evidence="2">
    <location>
        <begin position="49"/>
        <end position="66"/>
    </location>
</feature>
<dbReference type="EMBL" id="CAEKKB010000003">
    <property type="protein sequence ID" value="CAB4302770.1"/>
    <property type="molecule type" value="Genomic_DNA"/>
</dbReference>
<sequence length="126" mass="13584">MAATSYAYTSHSSSQRSTAMVLALVSAIVLSPLYVTTRKTDARYYETKWSSGFVLPMVLAGLIIAIKTTSSSSSSSSSTQGDSFVPSPEPSWVLRIGSSSWGLAGVLVLLMLVLSWQGSVHEFLWR</sequence>
<feature type="transmembrane region" description="Helical" evidence="2">
    <location>
        <begin position="20"/>
        <end position="37"/>
    </location>
</feature>
<feature type="region of interest" description="Disordered" evidence="1">
    <location>
        <begin position="69"/>
        <end position="88"/>
    </location>
</feature>
<dbReference type="PANTHER" id="PTHR35758">
    <property type="entry name" value="TRANSMEMBRANE PROTEIN"/>
    <property type="match status" value="1"/>
</dbReference>
<feature type="compositionally biased region" description="Low complexity" evidence="1">
    <location>
        <begin position="69"/>
        <end position="79"/>
    </location>
</feature>
<keyword evidence="2" id="KW-0472">Membrane</keyword>
<name>A0A6J5WLU4_PRUAR</name>
<dbReference type="PANTHER" id="PTHR35758:SF1">
    <property type="entry name" value="SERINE RICH PROTEIN"/>
    <property type="match status" value="1"/>
</dbReference>
<dbReference type="AlphaFoldDB" id="A0A6J5WLU4"/>
<organism evidence="3 5">
    <name type="scientific">Prunus armeniaca</name>
    <name type="common">Apricot</name>
    <name type="synonym">Armeniaca vulgaris</name>
    <dbReference type="NCBI Taxonomy" id="36596"/>
    <lineage>
        <taxon>Eukaryota</taxon>
        <taxon>Viridiplantae</taxon>
        <taxon>Streptophyta</taxon>
        <taxon>Embryophyta</taxon>
        <taxon>Tracheophyta</taxon>
        <taxon>Spermatophyta</taxon>
        <taxon>Magnoliopsida</taxon>
        <taxon>eudicotyledons</taxon>
        <taxon>Gunneridae</taxon>
        <taxon>Pentapetalae</taxon>
        <taxon>rosids</taxon>
        <taxon>fabids</taxon>
        <taxon>Rosales</taxon>
        <taxon>Rosaceae</taxon>
        <taxon>Amygdaloideae</taxon>
        <taxon>Amygdaleae</taxon>
        <taxon>Prunus</taxon>
    </lineage>
</organism>
<dbReference type="OrthoDB" id="1930536at2759"/>
<feature type="transmembrane region" description="Helical" evidence="2">
    <location>
        <begin position="92"/>
        <end position="116"/>
    </location>
</feature>
<evidence type="ECO:0000256" key="1">
    <source>
        <dbReference type="SAM" id="MobiDB-lite"/>
    </source>
</evidence>
<evidence type="ECO:0000256" key="2">
    <source>
        <dbReference type="SAM" id="Phobius"/>
    </source>
</evidence>
<evidence type="ECO:0000313" key="3">
    <source>
        <dbReference type="EMBL" id="CAB4302766.1"/>
    </source>
</evidence>
<gene>
    <name evidence="3" type="ORF">ORAREDHAP_LOCUS18648</name>
    <name evidence="4" type="ORF">ORAREDHAP_LOCUS18652</name>
</gene>
<keyword evidence="5" id="KW-1185">Reference proteome</keyword>
<reference evidence="3" key="2">
    <citation type="submission" date="2020-05" db="EMBL/GenBank/DDBJ databases">
        <authorList>
            <person name="Campoy J."/>
            <person name="Schneeberger K."/>
            <person name="Spophaly S."/>
        </authorList>
    </citation>
    <scope>NUCLEOTIDE SEQUENCE [LARGE SCALE GENOMIC DNA]</scope>
    <source>
        <strain evidence="3">PruArmRojPasFocal</strain>
    </source>
</reference>
<evidence type="ECO:0000313" key="4">
    <source>
        <dbReference type="EMBL" id="CAB4302770.1"/>
    </source>
</evidence>
<keyword evidence="2" id="KW-1133">Transmembrane helix</keyword>
<accession>A0A6J5WLU4</accession>
<evidence type="ECO:0000313" key="5">
    <source>
        <dbReference type="Proteomes" id="UP000507245"/>
    </source>
</evidence>
<protein>
    <submittedName>
        <fullName evidence="3">Uncharacterized protein</fullName>
    </submittedName>
</protein>